<accession>A0A3F3GZA9</accession>
<reference evidence="2" key="1">
    <citation type="journal article" date="2015" name="BMC Genomics">
        <title>Comparative genomics of Fructobacillus spp. and Leuconostoc spp. reveals niche-specific evolution of Fructobacillus spp.</title>
        <authorList>
            <person name="Endo A."/>
            <person name="Tanizawa Y."/>
            <person name="Tanaka N."/>
            <person name="Maeno S."/>
            <person name="Kumar H."/>
            <person name="Shiwa Y."/>
            <person name="Okada S."/>
            <person name="Yoshikawa H."/>
            <person name="Dicks L."/>
            <person name="Nakagawa J."/>
            <person name="Arita M."/>
        </authorList>
    </citation>
    <scope>NUCLEOTIDE SEQUENCE [LARGE SCALE GENOMIC DNA]</scope>
    <source>
        <strain evidence="2">F214-1</strain>
    </source>
</reference>
<evidence type="ECO:0000313" key="2">
    <source>
        <dbReference type="EMBL" id="GAP04285.1"/>
    </source>
</evidence>
<proteinExistence type="predicted"/>
<sequence>MPPLLTLTITIAAIYFVFYLIRPIDFGKLLPKNPLQAAVLKVVVATSLGFLLATALVSLLNSALQLPGTLLKDF</sequence>
<name>A0A3F3GZA9_9LACO</name>
<keyword evidence="1" id="KW-0812">Transmembrane</keyword>
<dbReference type="STRING" id="709323.GCA_001047135_00829"/>
<keyword evidence="1" id="KW-0472">Membrane</keyword>
<dbReference type="EMBL" id="DF968081">
    <property type="protein sequence ID" value="GAP04285.1"/>
    <property type="molecule type" value="Genomic_DNA"/>
</dbReference>
<dbReference type="RefSeq" id="WP_059393718.1">
    <property type="nucleotide sequence ID" value="NZ_CAUZLZ010000004.1"/>
</dbReference>
<protein>
    <submittedName>
        <fullName evidence="2">Uncharacterized protein</fullName>
    </submittedName>
</protein>
<evidence type="ECO:0000256" key="1">
    <source>
        <dbReference type="SAM" id="Phobius"/>
    </source>
</evidence>
<dbReference type="AlphaFoldDB" id="A0A3F3GZA9"/>
<dbReference type="Proteomes" id="UP000064514">
    <property type="component" value="Unassembled WGS sequence"/>
</dbReference>
<feature type="transmembrane region" description="Helical" evidence="1">
    <location>
        <begin position="6"/>
        <end position="21"/>
    </location>
</feature>
<organism evidence="2">
    <name type="scientific">Fructobacillus tropaeoli</name>
    <dbReference type="NCBI Taxonomy" id="709323"/>
    <lineage>
        <taxon>Bacteria</taxon>
        <taxon>Bacillati</taxon>
        <taxon>Bacillota</taxon>
        <taxon>Bacilli</taxon>
        <taxon>Lactobacillales</taxon>
        <taxon>Lactobacillaceae</taxon>
        <taxon>Fructobacillus</taxon>
    </lineage>
</organism>
<gene>
    <name evidence="2" type="ORF">FTRO_0040200</name>
</gene>
<keyword evidence="1" id="KW-1133">Transmembrane helix</keyword>
<feature type="transmembrane region" description="Helical" evidence="1">
    <location>
        <begin position="42"/>
        <end position="64"/>
    </location>
</feature>